<accession>Q4S5T8</accession>
<dbReference type="AlphaFoldDB" id="Q4S5T8"/>
<proteinExistence type="predicted"/>
<sequence length="27" mass="2855">MHISGHTLMTTLVALSFAQGCECVCVC</sequence>
<keyword evidence="1" id="KW-0732">Signal</keyword>
<evidence type="ECO:0000256" key="1">
    <source>
        <dbReference type="SAM" id="SignalP"/>
    </source>
</evidence>
<dbReference type="EMBL" id="CAAE01014729">
    <property type="protein sequence ID" value="CAG03994.1"/>
    <property type="molecule type" value="Genomic_DNA"/>
</dbReference>
<evidence type="ECO:0000313" key="2">
    <source>
        <dbReference type="EMBL" id="CAG03994.1"/>
    </source>
</evidence>
<gene>
    <name evidence="2" type="ORF">GSTENG00023586001</name>
</gene>
<protein>
    <submittedName>
        <fullName evidence="2">(spotted green pufferfish) hypothetical protein</fullName>
    </submittedName>
</protein>
<organism evidence="2">
    <name type="scientific">Tetraodon nigroviridis</name>
    <name type="common">Spotted green pufferfish</name>
    <name type="synonym">Chelonodon nigroviridis</name>
    <dbReference type="NCBI Taxonomy" id="99883"/>
    <lineage>
        <taxon>Eukaryota</taxon>
        <taxon>Metazoa</taxon>
        <taxon>Chordata</taxon>
        <taxon>Craniata</taxon>
        <taxon>Vertebrata</taxon>
        <taxon>Euteleostomi</taxon>
        <taxon>Actinopterygii</taxon>
        <taxon>Neopterygii</taxon>
        <taxon>Teleostei</taxon>
        <taxon>Neoteleostei</taxon>
        <taxon>Acanthomorphata</taxon>
        <taxon>Eupercaria</taxon>
        <taxon>Tetraodontiformes</taxon>
        <taxon>Tetradontoidea</taxon>
        <taxon>Tetraodontidae</taxon>
        <taxon>Tetraodon</taxon>
    </lineage>
</organism>
<dbReference type="KEGG" id="tng:GSTEN00023586G001"/>
<reference evidence="2" key="1">
    <citation type="journal article" date="2004" name="Nature">
        <title>Genome duplication in the teleost fish Tetraodon nigroviridis reveals the early vertebrate proto-karyotype.</title>
        <authorList>
            <person name="Jaillon O."/>
            <person name="Aury J.-M."/>
            <person name="Brunet F."/>
            <person name="Petit J.-L."/>
            <person name="Stange-Thomann N."/>
            <person name="Mauceli E."/>
            <person name="Bouneau L."/>
            <person name="Fischer C."/>
            <person name="Ozouf-Costaz C."/>
            <person name="Bernot A."/>
            <person name="Nicaud S."/>
            <person name="Jaffe D."/>
            <person name="Fisher S."/>
            <person name="Lutfalla G."/>
            <person name="Dossat C."/>
            <person name="Segurens B."/>
            <person name="Dasilva C."/>
            <person name="Salanoubat M."/>
            <person name="Levy M."/>
            <person name="Boudet N."/>
            <person name="Castellano S."/>
            <person name="Anthouard V."/>
            <person name="Jubin C."/>
            <person name="Castelli V."/>
            <person name="Katinka M."/>
            <person name="Vacherie B."/>
            <person name="Biemont C."/>
            <person name="Skalli Z."/>
            <person name="Cattolico L."/>
            <person name="Poulain J."/>
            <person name="De Berardinis V."/>
            <person name="Cruaud C."/>
            <person name="Duprat S."/>
            <person name="Brottier P."/>
            <person name="Coutanceau J.-P."/>
            <person name="Gouzy J."/>
            <person name="Parra G."/>
            <person name="Lardier G."/>
            <person name="Chapple C."/>
            <person name="McKernan K.J."/>
            <person name="McEwan P."/>
            <person name="Bosak S."/>
            <person name="Kellis M."/>
            <person name="Volff J.-N."/>
            <person name="Guigo R."/>
            <person name="Zody M.C."/>
            <person name="Mesirov J."/>
            <person name="Lindblad-Toh K."/>
            <person name="Birren B."/>
            <person name="Nusbaum C."/>
            <person name="Kahn D."/>
            <person name="Robinson-Rechavi M."/>
            <person name="Laudet V."/>
            <person name="Schachter V."/>
            <person name="Quetier F."/>
            <person name="Saurin W."/>
            <person name="Scarpelli C."/>
            <person name="Wincker P."/>
            <person name="Lander E.S."/>
            <person name="Weissenbach J."/>
            <person name="Roest Crollius H."/>
        </authorList>
    </citation>
    <scope>NUCLEOTIDE SEQUENCE [LARGE SCALE GENOMIC DNA]</scope>
</reference>
<reference evidence="2" key="2">
    <citation type="submission" date="2004-02" db="EMBL/GenBank/DDBJ databases">
        <authorList>
            <consortium name="Genoscope"/>
            <consortium name="Whitehead Institute Centre for Genome Research"/>
        </authorList>
    </citation>
    <scope>NUCLEOTIDE SEQUENCE</scope>
</reference>
<feature type="signal peptide" evidence="1">
    <location>
        <begin position="1"/>
        <end position="23"/>
    </location>
</feature>
<name>Q4S5T8_TETNG</name>
<feature type="chain" id="PRO_5004243718" evidence="1">
    <location>
        <begin position="24"/>
        <end position="27"/>
    </location>
</feature>
<comment type="caution">
    <text evidence="2">The sequence shown here is derived from an EMBL/GenBank/DDBJ whole genome shotgun (WGS) entry which is preliminary data.</text>
</comment>